<name>A0A0S2M9Z3_9STRA</name>
<dbReference type="RefSeq" id="YP_009186119.1">
    <property type="nucleotide sequence ID" value="NC_028615.1"/>
</dbReference>
<dbReference type="PROSITE" id="PS00323">
    <property type="entry name" value="RIBOSOMAL_S19"/>
    <property type="match status" value="1"/>
</dbReference>
<dbReference type="PANTHER" id="PTHR11880:SF8">
    <property type="entry name" value="SMALL RIBOSOMAL SUBUNIT PROTEIN US19M"/>
    <property type="match status" value="1"/>
</dbReference>
<dbReference type="Pfam" id="PF00203">
    <property type="entry name" value="Ribosomal_S19"/>
    <property type="match status" value="1"/>
</dbReference>
<keyword evidence="5" id="KW-0496">Mitochondrion</keyword>
<evidence type="ECO:0000256" key="4">
    <source>
        <dbReference type="RuleBase" id="RU003485"/>
    </source>
</evidence>
<evidence type="ECO:0000256" key="3">
    <source>
        <dbReference type="ARBA" id="ARBA00023274"/>
    </source>
</evidence>
<dbReference type="HAMAP" id="MF_00531">
    <property type="entry name" value="Ribosomal_uS19"/>
    <property type="match status" value="1"/>
</dbReference>
<dbReference type="GO" id="GO:0005763">
    <property type="term" value="C:mitochondrial small ribosomal subunit"/>
    <property type="evidence" value="ECO:0007669"/>
    <property type="project" value="TreeGrafter"/>
</dbReference>
<dbReference type="InterPro" id="IPR020934">
    <property type="entry name" value="Ribosomal_uS19_CS"/>
</dbReference>
<dbReference type="GO" id="GO:0003723">
    <property type="term" value="F:RNA binding"/>
    <property type="evidence" value="ECO:0007669"/>
    <property type="project" value="InterPro"/>
</dbReference>
<comment type="similarity">
    <text evidence="1 4">Belongs to the universal ribosomal protein uS19 family.</text>
</comment>
<reference evidence="5" key="1">
    <citation type="submission" date="2015-10" db="EMBL/GenBank/DDBJ databases">
        <title>Complete mitochondrial genome of Skeletonema marinoi (Mediophyceae, Bacillariophyta).</title>
        <authorList>
            <person name="An S.M."/>
            <person name="Yang E.C."/>
        </authorList>
    </citation>
    <scope>NUCLEOTIDE SEQUENCE</scope>
</reference>
<evidence type="ECO:0000256" key="1">
    <source>
        <dbReference type="ARBA" id="ARBA00007345"/>
    </source>
</evidence>
<keyword evidence="2 4" id="KW-0689">Ribosomal protein</keyword>
<dbReference type="AlphaFoldDB" id="A0A0S2M9Z3"/>
<gene>
    <name evidence="5" type="primary">rps19</name>
    <name evidence="5" type="ORF">Smar.m41</name>
</gene>
<protein>
    <submittedName>
        <fullName evidence="5">Ribosomal protein S19</fullName>
    </submittedName>
</protein>
<accession>A0A0S2M9Z3</accession>
<dbReference type="InterPro" id="IPR002222">
    <property type="entry name" value="Ribosomal_uS19"/>
</dbReference>
<evidence type="ECO:0000256" key="2">
    <source>
        <dbReference type="ARBA" id="ARBA00022980"/>
    </source>
</evidence>
<sequence>MSRVKWKDHMLKNKLLDNIKNSISVYKNDIKTAYKSSVILPKFIGLTIQVYNGKAFITIKIVEEMVGHKLGEFVLTRKQFSYKKKKKKQK</sequence>
<dbReference type="PANTHER" id="PTHR11880">
    <property type="entry name" value="RIBOSOMAL PROTEIN S19P FAMILY MEMBER"/>
    <property type="match status" value="1"/>
</dbReference>
<dbReference type="PRINTS" id="PR00975">
    <property type="entry name" value="RIBOSOMALS19"/>
</dbReference>
<dbReference type="GO" id="GO:0003735">
    <property type="term" value="F:structural constituent of ribosome"/>
    <property type="evidence" value="ECO:0007669"/>
    <property type="project" value="InterPro"/>
</dbReference>
<dbReference type="SUPFAM" id="SSF54570">
    <property type="entry name" value="Ribosomal protein S19"/>
    <property type="match status" value="1"/>
</dbReference>
<organism evidence="5">
    <name type="scientific">Skeletonema marinoi</name>
    <dbReference type="NCBI Taxonomy" id="267567"/>
    <lineage>
        <taxon>Eukaryota</taxon>
        <taxon>Sar</taxon>
        <taxon>Stramenopiles</taxon>
        <taxon>Ochrophyta</taxon>
        <taxon>Bacillariophyta</taxon>
        <taxon>Coscinodiscophyceae</taxon>
        <taxon>Thalassiosirophycidae</taxon>
        <taxon>Thalassiosirales</taxon>
        <taxon>Skeletonemataceae</taxon>
        <taxon>Skeletonema</taxon>
        <taxon>Skeletonema marinoi-dohrnii complex</taxon>
    </lineage>
</organism>
<geneLocation type="mitochondrion" evidence="5"/>
<dbReference type="GeneID" id="26379828"/>
<keyword evidence="3 4" id="KW-0687">Ribonucleoprotein</keyword>
<proteinExistence type="inferred from homology"/>
<dbReference type="GO" id="GO:0006412">
    <property type="term" value="P:translation"/>
    <property type="evidence" value="ECO:0007669"/>
    <property type="project" value="InterPro"/>
</dbReference>
<dbReference type="EMBL" id="KT874463">
    <property type="protein sequence ID" value="ALO71452.1"/>
    <property type="molecule type" value="Genomic_DNA"/>
</dbReference>
<dbReference type="GO" id="GO:0000028">
    <property type="term" value="P:ribosomal small subunit assembly"/>
    <property type="evidence" value="ECO:0007669"/>
    <property type="project" value="TreeGrafter"/>
</dbReference>
<dbReference type="PIRSF" id="PIRSF002144">
    <property type="entry name" value="Ribosomal_S19"/>
    <property type="match status" value="1"/>
</dbReference>
<evidence type="ECO:0000313" key="5">
    <source>
        <dbReference type="EMBL" id="ALO71452.1"/>
    </source>
</evidence>
<dbReference type="Gene3D" id="3.30.860.10">
    <property type="entry name" value="30s Ribosomal Protein S19, Chain A"/>
    <property type="match status" value="1"/>
</dbReference>
<dbReference type="InterPro" id="IPR023575">
    <property type="entry name" value="Ribosomal_uS19_SF"/>
</dbReference>